<dbReference type="AlphaFoldDB" id="A0A224XU04"/>
<dbReference type="EMBL" id="GFTR01000400">
    <property type="protein sequence ID" value="JAW16026.1"/>
    <property type="molecule type" value="Transcribed_RNA"/>
</dbReference>
<name>A0A224XU04_9HEMI</name>
<evidence type="ECO:0000313" key="2">
    <source>
        <dbReference type="EMBL" id="JAW16026.1"/>
    </source>
</evidence>
<keyword evidence="1" id="KW-1133">Transmembrane helix</keyword>
<accession>A0A224XU04</accession>
<evidence type="ECO:0000256" key="1">
    <source>
        <dbReference type="SAM" id="Phobius"/>
    </source>
</evidence>
<reference evidence="2" key="1">
    <citation type="journal article" date="2018" name="PLoS Negl. Trop. Dis.">
        <title>An insight into the salivary gland and fat body transcriptome of Panstrongylus lignarius (Hemiptera: Heteroptera), the main vector of Chagas disease in Peru.</title>
        <authorList>
            <person name="Nevoa J.C."/>
            <person name="Mendes M.T."/>
            <person name="da Silva M.V."/>
            <person name="Soares S.C."/>
            <person name="Oliveira C.J.F."/>
            <person name="Ribeiro J.M.C."/>
        </authorList>
    </citation>
    <scope>NUCLEOTIDE SEQUENCE</scope>
</reference>
<proteinExistence type="predicted"/>
<sequence length="72" mass="8092">MHSFLFNTFLRGGISSSSFSFSLIFLIFFNACIANMVIHKVFFVGLLTDFNNCLAVSRSFKAVLQILLISSF</sequence>
<keyword evidence="1" id="KW-0472">Membrane</keyword>
<protein>
    <submittedName>
        <fullName evidence="2">Putative secreted protein</fullName>
    </submittedName>
</protein>
<organism evidence="2">
    <name type="scientific">Panstrongylus lignarius</name>
    <dbReference type="NCBI Taxonomy" id="156445"/>
    <lineage>
        <taxon>Eukaryota</taxon>
        <taxon>Metazoa</taxon>
        <taxon>Ecdysozoa</taxon>
        <taxon>Arthropoda</taxon>
        <taxon>Hexapoda</taxon>
        <taxon>Insecta</taxon>
        <taxon>Pterygota</taxon>
        <taxon>Neoptera</taxon>
        <taxon>Paraneoptera</taxon>
        <taxon>Hemiptera</taxon>
        <taxon>Heteroptera</taxon>
        <taxon>Panheteroptera</taxon>
        <taxon>Cimicomorpha</taxon>
        <taxon>Reduviidae</taxon>
        <taxon>Triatominae</taxon>
        <taxon>Panstrongylus</taxon>
    </lineage>
</organism>
<feature type="transmembrane region" description="Helical" evidence="1">
    <location>
        <begin position="20"/>
        <end position="38"/>
    </location>
</feature>
<keyword evidence="1" id="KW-0812">Transmembrane</keyword>